<dbReference type="InterPro" id="IPR036390">
    <property type="entry name" value="WH_DNA-bd_sf"/>
</dbReference>
<evidence type="ECO:0000313" key="2">
    <source>
        <dbReference type="Proteomes" id="UP000309872"/>
    </source>
</evidence>
<organism evidence="1 2">
    <name type="scientific">Sphingobacterium alkalisoli</name>
    <dbReference type="NCBI Taxonomy" id="1874115"/>
    <lineage>
        <taxon>Bacteria</taxon>
        <taxon>Pseudomonadati</taxon>
        <taxon>Bacteroidota</taxon>
        <taxon>Sphingobacteriia</taxon>
        <taxon>Sphingobacteriales</taxon>
        <taxon>Sphingobacteriaceae</taxon>
        <taxon>Sphingobacterium</taxon>
    </lineage>
</organism>
<dbReference type="InterPro" id="IPR002481">
    <property type="entry name" value="FUR"/>
</dbReference>
<gene>
    <name evidence="1" type="ORF">FAZ19_16905</name>
</gene>
<reference evidence="1 2" key="1">
    <citation type="submission" date="2019-04" db="EMBL/GenBank/DDBJ databases">
        <title>Sphingobacterium olei sp. nov., isolated from oil-contaminated soil.</title>
        <authorList>
            <person name="Liu B."/>
        </authorList>
    </citation>
    <scope>NUCLEOTIDE SEQUENCE [LARGE SCALE GENOMIC DNA]</scope>
    <source>
        <strain evidence="1 2">Y3L14</strain>
    </source>
</reference>
<evidence type="ECO:0000313" key="1">
    <source>
        <dbReference type="EMBL" id="TJY63937.1"/>
    </source>
</evidence>
<dbReference type="InterPro" id="IPR036388">
    <property type="entry name" value="WH-like_DNA-bd_sf"/>
</dbReference>
<dbReference type="Proteomes" id="UP000309872">
    <property type="component" value="Unassembled WGS sequence"/>
</dbReference>
<dbReference type="GO" id="GO:0003700">
    <property type="term" value="F:DNA-binding transcription factor activity"/>
    <property type="evidence" value="ECO:0007669"/>
    <property type="project" value="InterPro"/>
</dbReference>
<dbReference type="EMBL" id="SUKA01000005">
    <property type="protein sequence ID" value="TJY63937.1"/>
    <property type="molecule type" value="Genomic_DNA"/>
</dbReference>
<dbReference type="Pfam" id="PF01475">
    <property type="entry name" value="FUR"/>
    <property type="match status" value="1"/>
</dbReference>
<dbReference type="Gene3D" id="1.10.10.10">
    <property type="entry name" value="Winged helix-like DNA-binding domain superfamily/Winged helix DNA-binding domain"/>
    <property type="match status" value="1"/>
</dbReference>
<proteinExistence type="predicted"/>
<dbReference type="AlphaFoldDB" id="A0A4U0GXQ4"/>
<dbReference type="SUPFAM" id="SSF46785">
    <property type="entry name" value="Winged helix' DNA-binding domain"/>
    <property type="match status" value="1"/>
</dbReference>
<dbReference type="OrthoDB" id="8659436at2"/>
<comment type="caution">
    <text evidence="1">The sequence shown here is derived from an EMBL/GenBank/DDBJ whole genome shotgun (WGS) entry which is preliminary data.</text>
</comment>
<name>A0A4U0GXQ4_9SPHI</name>
<sequence length="95" mass="11459">MEHMRIALQEDIHRLLQDYCIEQQLQYSRKRHIILDQILLQKDWIDAVDLWISMKRTVSVSCIYQTLRLFVSAGIVEKKMKEDRTKLFRIAIKPD</sequence>
<keyword evidence="2" id="KW-1185">Reference proteome</keyword>
<accession>A0A4U0GXQ4</accession>
<protein>
    <submittedName>
        <fullName evidence="1">Fur family transcriptional regulator</fullName>
    </submittedName>
</protein>